<feature type="transmembrane region" description="Helical" evidence="2">
    <location>
        <begin position="156"/>
        <end position="176"/>
    </location>
</feature>
<feature type="transmembrane region" description="Helical" evidence="2">
    <location>
        <begin position="209"/>
        <end position="229"/>
    </location>
</feature>
<dbReference type="InterPro" id="IPR045931">
    <property type="entry name" value="DUF6350"/>
</dbReference>
<feature type="transmembrane region" description="Helical" evidence="2">
    <location>
        <begin position="340"/>
        <end position="360"/>
    </location>
</feature>
<feature type="region of interest" description="Disordered" evidence="1">
    <location>
        <begin position="1"/>
        <end position="20"/>
    </location>
</feature>
<feature type="transmembrane region" description="Helical" evidence="2">
    <location>
        <begin position="241"/>
        <end position="262"/>
    </location>
</feature>
<protein>
    <submittedName>
        <fullName evidence="3">DUF6350 family protein</fullName>
    </submittedName>
</protein>
<feature type="transmembrane region" description="Helical" evidence="2">
    <location>
        <begin position="372"/>
        <end position="398"/>
    </location>
</feature>
<comment type="caution">
    <text evidence="3">The sequence shown here is derived from an EMBL/GenBank/DDBJ whole genome shotgun (WGS) entry which is preliminary data.</text>
</comment>
<keyword evidence="2" id="KW-0472">Membrane</keyword>
<feature type="transmembrane region" description="Helical" evidence="2">
    <location>
        <begin position="30"/>
        <end position="55"/>
    </location>
</feature>
<proteinExistence type="predicted"/>
<dbReference type="RefSeq" id="WP_382404685.1">
    <property type="nucleotide sequence ID" value="NZ_JBHSWH010000001.1"/>
</dbReference>
<feature type="transmembrane region" description="Helical" evidence="2">
    <location>
        <begin position="310"/>
        <end position="328"/>
    </location>
</feature>
<feature type="transmembrane region" description="Helical" evidence="2">
    <location>
        <begin position="274"/>
        <end position="298"/>
    </location>
</feature>
<evidence type="ECO:0000313" key="4">
    <source>
        <dbReference type="Proteomes" id="UP001596298"/>
    </source>
</evidence>
<dbReference type="Proteomes" id="UP001596298">
    <property type="component" value="Unassembled WGS sequence"/>
</dbReference>
<dbReference type="Pfam" id="PF19877">
    <property type="entry name" value="DUF6350"/>
    <property type="match status" value="1"/>
</dbReference>
<feature type="transmembrane region" description="Helical" evidence="2">
    <location>
        <begin position="88"/>
        <end position="111"/>
    </location>
</feature>
<evidence type="ECO:0000256" key="1">
    <source>
        <dbReference type="SAM" id="MobiDB-lite"/>
    </source>
</evidence>
<accession>A0ABW2AMA6</accession>
<keyword evidence="4" id="KW-1185">Reference proteome</keyword>
<feature type="transmembrane region" description="Helical" evidence="2">
    <location>
        <begin position="132"/>
        <end position="150"/>
    </location>
</feature>
<gene>
    <name evidence="3" type="ORF">ACFQDH_22985</name>
</gene>
<evidence type="ECO:0000256" key="2">
    <source>
        <dbReference type="SAM" id="Phobius"/>
    </source>
</evidence>
<evidence type="ECO:0000313" key="3">
    <source>
        <dbReference type="EMBL" id="MFC6708021.1"/>
    </source>
</evidence>
<name>A0ABW2AMA6_9MICO</name>
<keyword evidence="2" id="KW-0812">Transmembrane</keyword>
<dbReference type="EMBL" id="JBHSWH010000001">
    <property type="protein sequence ID" value="MFC6708021.1"/>
    <property type="molecule type" value="Genomic_DNA"/>
</dbReference>
<organism evidence="3 4">
    <name type="scientific">Flexivirga alba</name>
    <dbReference type="NCBI Taxonomy" id="702742"/>
    <lineage>
        <taxon>Bacteria</taxon>
        <taxon>Bacillati</taxon>
        <taxon>Actinomycetota</taxon>
        <taxon>Actinomycetes</taxon>
        <taxon>Micrococcales</taxon>
        <taxon>Dermacoccaceae</taxon>
        <taxon>Flexivirga</taxon>
    </lineage>
</organism>
<reference evidence="4" key="1">
    <citation type="journal article" date="2019" name="Int. J. Syst. Evol. Microbiol.">
        <title>The Global Catalogue of Microorganisms (GCM) 10K type strain sequencing project: providing services to taxonomists for standard genome sequencing and annotation.</title>
        <authorList>
            <consortium name="The Broad Institute Genomics Platform"/>
            <consortium name="The Broad Institute Genome Sequencing Center for Infectious Disease"/>
            <person name="Wu L."/>
            <person name="Ma J."/>
        </authorList>
    </citation>
    <scope>NUCLEOTIDE SEQUENCE [LARGE SCALE GENOMIC DNA]</scope>
    <source>
        <strain evidence="4">CCUG 58127</strain>
    </source>
</reference>
<keyword evidence="2" id="KW-1133">Transmembrane helix</keyword>
<sequence>MSLIDRVRTSLPSSLAPSDGPRDWRQLSIAAGYGAVGAVTLGLLLIAPVMVAWAADPQSTTSWTDALSFSGDGWALAHRGHVSVAVGAAHSVTFAPLVLTALAVVFARMAAKAMLTHLSDRSGAWWEGPASYIVGYVVAGLLITGFSITGPAHPNLLTVFPGALVVGFAGCLWALLRSDEPVAAHAKAFVDQRISLSTRRALRPATEGVLGYLGVGLVLVLLLLVTHASQIGDLNGQLRPGLLGGLVLWAGQLAALPNLLVWSAGWTTGASMHIGAVSVGSTSVHGGLLPMIPVLGAVPEAGALPAGTSLAPLVPVLLGAFVGYRSLGKLTTYASLKTKAITAAQAAGMTAAIVLLLSWLSTAGVSGGSLDYIGPSLLIVPLVVVELLLGALLATLFLHWKRALRH</sequence>